<dbReference type="STRING" id="584708.Apau_0254"/>
<protein>
    <recommendedName>
        <fullName evidence="4">Lipoprotein</fullName>
    </recommendedName>
</protein>
<dbReference type="InterPro" id="IPR024258">
    <property type="entry name" value="DUF3798"/>
</dbReference>
<dbReference type="eggNOG" id="COG1879">
    <property type="taxonomic scope" value="Bacteria"/>
</dbReference>
<dbReference type="Gene3D" id="3.40.50.11390">
    <property type="match status" value="1"/>
</dbReference>
<dbReference type="InterPro" id="IPR028082">
    <property type="entry name" value="Peripla_BP_I"/>
</dbReference>
<dbReference type="EMBL" id="CM001022">
    <property type="protein sequence ID" value="EFQ22690.1"/>
    <property type="molecule type" value="Genomic_DNA"/>
</dbReference>
<name>E3CY42_9BACT</name>
<dbReference type="Pfam" id="PF12683">
    <property type="entry name" value="DUF3798"/>
    <property type="match status" value="1"/>
</dbReference>
<reference evidence="2 3" key="1">
    <citation type="journal article" date="2010" name="Stand. Genomic Sci.">
        <title>Non-contiguous finished genome sequence of Aminomonas paucivorans type strain (GLU-3).</title>
        <authorList>
            <person name="Pitluck S."/>
            <person name="Yasawong M."/>
            <person name="Held B."/>
            <person name="Lapidus A."/>
            <person name="Nolan M."/>
            <person name="Copeland A."/>
            <person name="Lucas S."/>
            <person name="Del Rio T.G."/>
            <person name="Tice H."/>
            <person name="Cheng J.F."/>
            <person name="Chertkov O."/>
            <person name="Goodwin L."/>
            <person name="Tapia R."/>
            <person name="Han C."/>
            <person name="Liolios K."/>
            <person name="Ivanova N."/>
            <person name="Mavromatis K."/>
            <person name="Ovchinnikova G."/>
            <person name="Pati A."/>
            <person name="Chen A."/>
            <person name="Palaniappan K."/>
            <person name="Land M."/>
            <person name="Hauser L."/>
            <person name="Chang Y.J."/>
            <person name="Jeffries C.D."/>
            <person name="Pukall R."/>
            <person name="Spring S."/>
            <person name="Rohde M."/>
            <person name="Sikorski J."/>
            <person name="Goker M."/>
            <person name="Woyke T."/>
            <person name="Bristow J."/>
            <person name="Eisen J.A."/>
            <person name="Markowitz V."/>
            <person name="Hugenholtz P."/>
            <person name="Kyrpides N.C."/>
            <person name="Klenk H.P."/>
        </authorList>
    </citation>
    <scope>NUCLEOTIDE SEQUENCE [LARGE SCALE GENOMIC DNA]</scope>
    <source>
        <strain evidence="2 3">DSM 12260</strain>
    </source>
</reference>
<evidence type="ECO:0000313" key="2">
    <source>
        <dbReference type="EMBL" id="EFQ22690.1"/>
    </source>
</evidence>
<dbReference type="RefSeq" id="WP_006299834.1">
    <property type="nucleotide sequence ID" value="NZ_CM001022.1"/>
</dbReference>
<evidence type="ECO:0000313" key="3">
    <source>
        <dbReference type="Proteomes" id="UP000005096"/>
    </source>
</evidence>
<organism evidence="2 3">
    <name type="scientific">Aminomonas paucivorans DSM 12260</name>
    <dbReference type="NCBI Taxonomy" id="584708"/>
    <lineage>
        <taxon>Bacteria</taxon>
        <taxon>Thermotogati</taxon>
        <taxon>Synergistota</taxon>
        <taxon>Synergistia</taxon>
        <taxon>Synergistales</taxon>
        <taxon>Synergistaceae</taxon>
        <taxon>Aminomonas</taxon>
    </lineage>
</organism>
<gene>
    <name evidence="2" type="ORF">Apau_0254</name>
</gene>
<dbReference type="Proteomes" id="UP000005096">
    <property type="component" value="Chromosome"/>
</dbReference>
<proteinExistence type="predicted"/>
<feature type="chain" id="PRO_5003167230" description="Lipoprotein" evidence="1">
    <location>
        <begin position="25"/>
        <end position="395"/>
    </location>
</feature>
<accession>E3CY42</accession>
<evidence type="ECO:0000256" key="1">
    <source>
        <dbReference type="SAM" id="SignalP"/>
    </source>
</evidence>
<dbReference type="OrthoDB" id="5491606at2"/>
<dbReference type="AlphaFoldDB" id="E3CY42"/>
<keyword evidence="1" id="KW-0732">Signal</keyword>
<dbReference type="PaxDb" id="584708-Apau_0254"/>
<dbReference type="SUPFAM" id="SSF53822">
    <property type="entry name" value="Periplasmic binding protein-like I"/>
    <property type="match status" value="1"/>
</dbReference>
<keyword evidence="3" id="KW-1185">Reference proteome</keyword>
<sequence length="395" mass="42835">MTKLRTGILGLAAGLLLWALPAWAAAPFHIGVVTGTVSQGEDVLRGAERLLAQYGDVSKGGMVKHVTYPDNFMSEMETTIAQIVGLADDPKMKVIVVSEAIPGTTEAFRRVKEKRKDILCFAGEAQEDPAVIASAADLSVSQDFLSMGYIMVLAAKKMGADTYVHISFPRHMSYELLSRRRKILEQTCKDLGMKFVFETAPDPTSDVGVAGAQQYVLEKVPAWLAKYGKKAAFFSTNNAQVEPLLRRIAELGGFYVQTDSPLQGYPGAFGIDLSKQKGNFPAILKKIEQAVAARGGSGRLATWPYASGYAITAGLGEFGKRVVEGKARLGNFRHLMQALDAVSPGIAWNGSLYTDVATGVKTRNFVLVYQDTYVLGKGRLGLDKASVPQKIYRIK</sequence>
<feature type="signal peptide" evidence="1">
    <location>
        <begin position="1"/>
        <end position="24"/>
    </location>
</feature>
<dbReference type="HOGENOM" id="CLU_705475_0_0_0"/>
<evidence type="ECO:0008006" key="4">
    <source>
        <dbReference type="Google" id="ProtNLM"/>
    </source>
</evidence>